<dbReference type="EMBL" id="JAHHUM010002845">
    <property type="protein sequence ID" value="KAK5600671.1"/>
    <property type="molecule type" value="Genomic_DNA"/>
</dbReference>
<evidence type="ECO:0000256" key="1">
    <source>
        <dbReference type="SAM" id="MobiDB-lite"/>
    </source>
</evidence>
<protein>
    <submittedName>
        <fullName evidence="2">Uncharacterized protein</fullName>
    </submittedName>
</protein>
<feature type="compositionally biased region" description="Basic and acidic residues" evidence="1">
    <location>
        <begin position="150"/>
        <end position="159"/>
    </location>
</feature>
<feature type="region of interest" description="Disordered" evidence="1">
    <location>
        <begin position="1"/>
        <end position="31"/>
    </location>
</feature>
<proteinExistence type="predicted"/>
<reference evidence="2 3" key="1">
    <citation type="submission" date="2021-06" db="EMBL/GenBank/DDBJ databases">
        <authorList>
            <person name="Palmer J.M."/>
        </authorList>
    </citation>
    <scope>NUCLEOTIDE SEQUENCE [LARGE SCALE GENOMIC DNA]</scope>
    <source>
        <strain evidence="2 3">MEX-2019</strain>
        <tissue evidence="2">Muscle</tissue>
    </source>
</reference>
<gene>
    <name evidence="2" type="ORF">CRENBAI_013077</name>
</gene>
<dbReference type="Proteomes" id="UP001311232">
    <property type="component" value="Unassembled WGS sequence"/>
</dbReference>
<organism evidence="2 3">
    <name type="scientific">Crenichthys baileyi</name>
    <name type="common">White River springfish</name>
    <dbReference type="NCBI Taxonomy" id="28760"/>
    <lineage>
        <taxon>Eukaryota</taxon>
        <taxon>Metazoa</taxon>
        <taxon>Chordata</taxon>
        <taxon>Craniata</taxon>
        <taxon>Vertebrata</taxon>
        <taxon>Euteleostomi</taxon>
        <taxon>Actinopterygii</taxon>
        <taxon>Neopterygii</taxon>
        <taxon>Teleostei</taxon>
        <taxon>Neoteleostei</taxon>
        <taxon>Acanthomorphata</taxon>
        <taxon>Ovalentaria</taxon>
        <taxon>Atherinomorphae</taxon>
        <taxon>Cyprinodontiformes</taxon>
        <taxon>Goodeidae</taxon>
        <taxon>Crenichthys</taxon>
    </lineage>
</organism>
<feature type="compositionally biased region" description="Basic and acidic residues" evidence="1">
    <location>
        <begin position="14"/>
        <end position="29"/>
    </location>
</feature>
<comment type="caution">
    <text evidence="2">The sequence shown here is derived from an EMBL/GenBank/DDBJ whole genome shotgun (WGS) entry which is preliminary data.</text>
</comment>
<evidence type="ECO:0000313" key="2">
    <source>
        <dbReference type="EMBL" id="KAK5600671.1"/>
    </source>
</evidence>
<sequence>MASCLSFGLGPAGSREDQPGHQVLSDESRPQAWLQGGTPAPPYRGDVTLNAKCISDLYNVAGACSTSESSLLAMFAPPLRLISRDTPKIACEYGPNEQLKGKEEIDAIRFPVTATPIKSEDDKQSPLLSQLYQDQIKGRALPEDIDGGEESFRIQDHGDGSISSETYDTEKDEKADDVKLPISELKHGQALDRNLRTWTMTGRTAELLSQMETLTNLLAPLSLVNILFTVAFFRKTR</sequence>
<keyword evidence="3" id="KW-1185">Reference proteome</keyword>
<evidence type="ECO:0000313" key="3">
    <source>
        <dbReference type="Proteomes" id="UP001311232"/>
    </source>
</evidence>
<feature type="region of interest" description="Disordered" evidence="1">
    <location>
        <begin position="149"/>
        <end position="175"/>
    </location>
</feature>
<accession>A0AAV9QT55</accession>
<dbReference type="AlphaFoldDB" id="A0AAV9QT55"/>
<name>A0AAV9QT55_9TELE</name>